<keyword evidence="4" id="KW-1185">Reference proteome</keyword>
<reference evidence="3 4" key="1">
    <citation type="journal article" date="2020" name="ISME J.">
        <title>Comparative genomics reveals insights into cyanobacterial evolution and habitat adaptation.</title>
        <authorList>
            <person name="Chen M.Y."/>
            <person name="Teng W.K."/>
            <person name="Zhao L."/>
            <person name="Hu C.X."/>
            <person name="Zhou Y.K."/>
            <person name="Han B.P."/>
            <person name="Song L.R."/>
            <person name="Shu W.S."/>
        </authorList>
    </citation>
    <scope>NUCLEOTIDE SEQUENCE [LARGE SCALE GENOMIC DNA]</scope>
    <source>
        <strain evidence="3 4">FACHB-288</strain>
    </source>
</reference>
<keyword evidence="2" id="KW-1133">Transmembrane helix</keyword>
<evidence type="ECO:0000313" key="4">
    <source>
        <dbReference type="Proteomes" id="UP000658514"/>
    </source>
</evidence>
<comment type="caution">
    <text evidence="3">The sequence shown here is derived from an EMBL/GenBank/DDBJ whole genome shotgun (WGS) entry which is preliminary data.</text>
</comment>
<evidence type="ECO:0000256" key="2">
    <source>
        <dbReference type="SAM" id="Phobius"/>
    </source>
</evidence>
<name>A0ABR8AIE0_9CYAN</name>
<evidence type="ECO:0000313" key="3">
    <source>
        <dbReference type="EMBL" id="MBD2199000.1"/>
    </source>
</evidence>
<keyword evidence="2" id="KW-0472">Membrane</keyword>
<accession>A0ABR8AIE0</accession>
<sequence length="92" mass="9884">MKSETANLPRSVTNNLRITSLAILFIGVYLIIPKTATTTAALSEMSMNQFSHSSENITENITMAEANSLELAKTYTPPNYGGPDTESGSGTR</sequence>
<feature type="transmembrane region" description="Helical" evidence="2">
    <location>
        <begin position="12"/>
        <end position="32"/>
    </location>
</feature>
<protein>
    <submittedName>
        <fullName evidence="3">Uncharacterized protein</fullName>
    </submittedName>
</protein>
<feature type="region of interest" description="Disordered" evidence="1">
    <location>
        <begin position="72"/>
        <end position="92"/>
    </location>
</feature>
<evidence type="ECO:0000256" key="1">
    <source>
        <dbReference type="SAM" id="MobiDB-lite"/>
    </source>
</evidence>
<dbReference type="RefSeq" id="WP_190547971.1">
    <property type="nucleotide sequence ID" value="NZ_CAWPNO010000086.1"/>
</dbReference>
<keyword evidence="2" id="KW-0812">Transmembrane</keyword>
<dbReference type="EMBL" id="JACJQH010000051">
    <property type="protein sequence ID" value="MBD2199000.1"/>
    <property type="molecule type" value="Genomic_DNA"/>
</dbReference>
<dbReference type="Proteomes" id="UP000658514">
    <property type="component" value="Unassembled WGS sequence"/>
</dbReference>
<organism evidence="3 4">
    <name type="scientific">Calothrix parietina FACHB-288</name>
    <dbReference type="NCBI Taxonomy" id="2692896"/>
    <lineage>
        <taxon>Bacteria</taxon>
        <taxon>Bacillati</taxon>
        <taxon>Cyanobacteriota</taxon>
        <taxon>Cyanophyceae</taxon>
        <taxon>Nostocales</taxon>
        <taxon>Calotrichaceae</taxon>
        <taxon>Calothrix</taxon>
    </lineage>
</organism>
<gene>
    <name evidence="3" type="ORF">H6G24_26555</name>
</gene>
<proteinExistence type="predicted"/>